<accession>A0ABS4C2X8</accession>
<organism evidence="7 8">
    <name type="scientific">Pseudomonas alliivorans</name>
    <dbReference type="NCBI Taxonomy" id="2810613"/>
    <lineage>
        <taxon>Bacteria</taxon>
        <taxon>Pseudomonadati</taxon>
        <taxon>Pseudomonadota</taxon>
        <taxon>Gammaproteobacteria</taxon>
        <taxon>Pseudomonadales</taxon>
        <taxon>Pseudomonadaceae</taxon>
        <taxon>Pseudomonas</taxon>
    </lineage>
</organism>
<dbReference type="Proteomes" id="UP000673197">
    <property type="component" value="Unassembled WGS sequence"/>
</dbReference>
<evidence type="ECO:0000313" key="8">
    <source>
        <dbReference type="Proteomes" id="UP000673197"/>
    </source>
</evidence>
<evidence type="ECO:0000256" key="1">
    <source>
        <dbReference type="ARBA" id="ARBA00022741"/>
    </source>
</evidence>
<dbReference type="InterPro" id="IPR000212">
    <property type="entry name" value="DNA_helicase_UvrD/REP"/>
</dbReference>
<proteinExistence type="predicted"/>
<dbReference type="PANTHER" id="PTHR11070:SF63">
    <property type="entry name" value="DNA HELICASE IV"/>
    <property type="match status" value="1"/>
</dbReference>
<comment type="caution">
    <text evidence="7">The sequence shown here is derived from an EMBL/GenBank/DDBJ whole genome shotgun (WGS) entry which is preliminary data.</text>
</comment>
<keyword evidence="4 5" id="KW-0067">ATP-binding</keyword>
<dbReference type="PANTHER" id="PTHR11070">
    <property type="entry name" value="UVRD / RECB / PCRA DNA HELICASE FAMILY MEMBER"/>
    <property type="match status" value="1"/>
</dbReference>
<dbReference type="EMBL" id="JAFFZW010000002">
    <property type="protein sequence ID" value="MBP0945008.1"/>
    <property type="molecule type" value="Genomic_DNA"/>
</dbReference>
<evidence type="ECO:0000256" key="3">
    <source>
        <dbReference type="ARBA" id="ARBA00022806"/>
    </source>
</evidence>
<feature type="binding site" evidence="5">
    <location>
        <begin position="210"/>
        <end position="217"/>
    </location>
    <ligand>
        <name>ATP</name>
        <dbReference type="ChEBI" id="CHEBI:30616"/>
    </ligand>
</feature>
<dbReference type="PROSITE" id="PS51198">
    <property type="entry name" value="UVRD_HELICASE_ATP_BIND"/>
    <property type="match status" value="1"/>
</dbReference>
<keyword evidence="3 5" id="KW-0347">Helicase</keyword>
<evidence type="ECO:0000256" key="4">
    <source>
        <dbReference type="ARBA" id="ARBA00022840"/>
    </source>
</evidence>
<dbReference type="Pfam" id="PF00580">
    <property type="entry name" value="UvrD-helicase"/>
    <property type="match status" value="1"/>
</dbReference>
<keyword evidence="2 5" id="KW-0378">Hydrolase</keyword>
<sequence length="314" mass="35000">MTRTLVFPWWARWLPFASRGVAVDDAGIDLAGRAGSAYFRWLEIPEPPQRGAFWPLKTISIRTPRGIYRLCFDNSRDRDLAWQQLSQAWYAPRITEVSERLDYFEAFLARPTYIRSSQLTPILSELGAWRATLPPLPSVEALAAENQATFFAAHQLINDAAQRLSQSREAYIADALAKYETLFNTVETKPLSEQQRRACVIDEDNNLILAGAGTGKTSTVIGRVAFLVRSGQAKPEEILLLAYGSAAVEEMRERLEKRLGVQGVTADTFHALGRRIVEGCEGKKSPLSPGVSVFLCSGWLACRQADPCFTSSVW</sequence>
<dbReference type="Gene3D" id="3.40.50.300">
    <property type="entry name" value="P-loop containing nucleotide triphosphate hydrolases"/>
    <property type="match status" value="1"/>
</dbReference>
<keyword evidence="1 5" id="KW-0547">Nucleotide-binding</keyword>
<name>A0ABS4C2X8_9PSED</name>
<evidence type="ECO:0000313" key="7">
    <source>
        <dbReference type="EMBL" id="MBP0945008.1"/>
    </source>
</evidence>
<evidence type="ECO:0000256" key="2">
    <source>
        <dbReference type="ARBA" id="ARBA00022801"/>
    </source>
</evidence>
<dbReference type="InterPro" id="IPR014016">
    <property type="entry name" value="UvrD-like_ATP-bd"/>
</dbReference>
<dbReference type="InterPro" id="IPR027417">
    <property type="entry name" value="P-loop_NTPase"/>
</dbReference>
<keyword evidence="8" id="KW-1185">Reference proteome</keyword>
<reference evidence="7 8" key="1">
    <citation type="journal article" date="2022" name="Syst. Appl. Microbiol.">
        <title>Pseudomonas alliivorans sp. nov., a plant-pathogenic bacterium isolated from onion foliage in Georgia, USA.</title>
        <authorList>
            <person name="Zhao M."/>
            <person name="Tyson C."/>
            <person name="Chen H.C."/>
            <person name="Paudel S."/>
            <person name="Gitaitis R."/>
            <person name="Kvitko B."/>
            <person name="Dutta B."/>
        </authorList>
    </citation>
    <scope>NUCLEOTIDE SEQUENCE [LARGE SCALE GENOMIC DNA]</scope>
    <source>
        <strain evidence="7 8">20GA0068</strain>
    </source>
</reference>
<feature type="domain" description="UvrD-like helicase ATP-binding" evidence="6">
    <location>
        <begin position="189"/>
        <end position="314"/>
    </location>
</feature>
<protein>
    <submittedName>
        <fullName evidence="7">UvrD-helicase domain-containing protein</fullName>
    </submittedName>
</protein>
<evidence type="ECO:0000256" key="5">
    <source>
        <dbReference type="PROSITE-ProRule" id="PRU00560"/>
    </source>
</evidence>
<dbReference type="SUPFAM" id="SSF52540">
    <property type="entry name" value="P-loop containing nucleoside triphosphate hydrolases"/>
    <property type="match status" value="1"/>
</dbReference>
<evidence type="ECO:0000259" key="6">
    <source>
        <dbReference type="PROSITE" id="PS51198"/>
    </source>
</evidence>
<gene>
    <name evidence="7" type="ORF">JTJ32_06670</name>
</gene>